<proteinExistence type="predicted"/>
<feature type="transmembrane region" description="Helical" evidence="1">
    <location>
        <begin position="86"/>
        <end position="107"/>
    </location>
</feature>
<organism evidence="2 3">
    <name type="scientific">Phytoactinopolyspora alkaliphila</name>
    <dbReference type="NCBI Taxonomy" id="1783498"/>
    <lineage>
        <taxon>Bacteria</taxon>
        <taxon>Bacillati</taxon>
        <taxon>Actinomycetota</taxon>
        <taxon>Actinomycetes</taxon>
        <taxon>Jiangellales</taxon>
        <taxon>Jiangellaceae</taxon>
        <taxon>Phytoactinopolyspora</taxon>
    </lineage>
</organism>
<keyword evidence="1" id="KW-0472">Membrane</keyword>
<feature type="transmembrane region" description="Helical" evidence="1">
    <location>
        <begin position="54"/>
        <end position="80"/>
    </location>
</feature>
<keyword evidence="1" id="KW-1133">Transmembrane helix</keyword>
<gene>
    <name evidence="2" type="ORF">G1H11_14765</name>
</gene>
<dbReference type="Pfam" id="PF07332">
    <property type="entry name" value="Phage_holin_3_6"/>
    <property type="match status" value="1"/>
</dbReference>
<reference evidence="2 3" key="1">
    <citation type="submission" date="2020-02" db="EMBL/GenBank/DDBJ databases">
        <authorList>
            <person name="Li X.-J."/>
            <person name="Feng X.-M."/>
        </authorList>
    </citation>
    <scope>NUCLEOTIDE SEQUENCE [LARGE SCALE GENOMIC DNA]</scope>
    <source>
        <strain evidence="2 3">CGMCC 4.7225</strain>
    </source>
</reference>
<keyword evidence="1" id="KW-0812">Transmembrane</keyword>
<name>A0A6N9YNR0_9ACTN</name>
<evidence type="ECO:0000313" key="2">
    <source>
        <dbReference type="EMBL" id="NED96570.1"/>
    </source>
</evidence>
<sequence length="139" mass="14573">MADTPPDTSGSARPDASLGELLADVSKDLSTLMRQEVELAKAEMQQSASRAGRGAGMFSGAALGGWMALLFLSVALWWGLGDLAGHAWAAVIVAAIWAVIAGVLAALGRTEMRKIKGTPKTAETVKQIPDALKGQEERR</sequence>
<evidence type="ECO:0000256" key="1">
    <source>
        <dbReference type="SAM" id="Phobius"/>
    </source>
</evidence>
<protein>
    <submittedName>
        <fullName evidence="2">Phage holin family protein</fullName>
    </submittedName>
</protein>
<keyword evidence="3" id="KW-1185">Reference proteome</keyword>
<accession>A0A6N9YNR0</accession>
<dbReference type="InterPro" id="IPR009937">
    <property type="entry name" value="Phage_holin_3_6"/>
</dbReference>
<comment type="caution">
    <text evidence="2">The sequence shown here is derived from an EMBL/GenBank/DDBJ whole genome shotgun (WGS) entry which is preliminary data.</text>
</comment>
<dbReference type="RefSeq" id="WP_163819349.1">
    <property type="nucleotide sequence ID" value="NZ_JAAGOB010000007.1"/>
</dbReference>
<dbReference type="EMBL" id="JAAGOB010000007">
    <property type="protein sequence ID" value="NED96570.1"/>
    <property type="molecule type" value="Genomic_DNA"/>
</dbReference>
<dbReference type="AlphaFoldDB" id="A0A6N9YNR0"/>
<evidence type="ECO:0000313" key="3">
    <source>
        <dbReference type="Proteomes" id="UP000469185"/>
    </source>
</evidence>
<dbReference type="Proteomes" id="UP000469185">
    <property type="component" value="Unassembled WGS sequence"/>
</dbReference>